<evidence type="ECO:0000256" key="2">
    <source>
        <dbReference type="ARBA" id="ARBA00023002"/>
    </source>
</evidence>
<evidence type="ECO:0000259" key="6">
    <source>
        <dbReference type="PROSITE" id="PS51349"/>
    </source>
</evidence>
<feature type="binding site" evidence="5">
    <location>
        <position position="166"/>
    </location>
    <ligand>
        <name>glyoxylate</name>
        <dbReference type="ChEBI" id="CHEBI:36655"/>
    </ligand>
</feature>
<dbReference type="InterPro" id="IPR008259">
    <property type="entry name" value="FMN_hydac_DH_AS"/>
</dbReference>
<dbReference type="Pfam" id="PF01070">
    <property type="entry name" value="FMN_dh"/>
    <property type="match status" value="1"/>
</dbReference>
<dbReference type="GO" id="GO:0010181">
    <property type="term" value="F:FMN binding"/>
    <property type="evidence" value="ECO:0007669"/>
    <property type="project" value="InterPro"/>
</dbReference>
<feature type="binding site" evidence="5">
    <location>
        <position position="201"/>
    </location>
    <ligand>
        <name>glyoxylate</name>
        <dbReference type="ChEBI" id="CHEBI:36655"/>
    </ligand>
</feature>
<dbReference type="PROSITE" id="PS51349">
    <property type="entry name" value="FMN_HYDROXY_ACID_DH_2"/>
    <property type="match status" value="1"/>
</dbReference>
<dbReference type="EMBL" id="JAEVFJ010000050">
    <property type="protein sequence ID" value="KAH8082472.1"/>
    <property type="molecule type" value="Genomic_DNA"/>
</dbReference>
<feature type="domain" description="FMN hydroxy acid dehydrogenase" evidence="6">
    <location>
        <begin position="34"/>
        <end position="437"/>
    </location>
</feature>
<feature type="binding site" evidence="5">
    <location>
        <position position="328"/>
    </location>
    <ligand>
        <name>glyoxylate</name>
        <dbReference type="ChEBI" id="CHEBI:36655"/>
    </ligand>
</feature>
<dbReference type="OrthoDB" id="25826at2759"/>
<dbReference type="InterPro" id="IPR037396">
    <property type="entry name" value="FMN_HAD"/>
</dbReference>
<gene>
    <name evidence="7" type="ORF">BXZ70DRAFT_629178</name>
</gene>
<feature type="binding site" evidence="5">
    <location>
        <begin position="113"/>
        <end position="115"/>
    </location>
    <ligand>
        <name>FMN</name>
        <dbReference type="ChEBI" id="CHEBI:58210"/>
    </ligand>
</feature>
<evidence type="ECO:0000256" key="4">
    <source>
        <dbReference type="PIRSR" id="PIRSR000138-1"/>
    </source>
</evidence>
<keyword evidence="5" id="KW-0285">Flavoprotein</keyword>
<feature type="binding site" evidence="5">
    <location>
        <position position="60"/>
    </location>
    <ligand>
        <name>glyoxylate</name>
        <dbReference type="ChEBI" id="CHEBI:36655"/>
    </ligand>
</feature>
<dbReference type="InterPro" id="IPR000262">
    <property type="entry name" value="FMN-dep_DH"/>
</dbReference>
<evidence type="ECO:0000313" key="7">
    <source>
        <dbReference type="EMBL" id="KAH8082472.1"/>
    </source>
</evidence>
<keyword evidence="8" id="KW-1185">Reference proteome</keyword>
<evidence type="ECO:0000256" key="5">
    <source>
        <dbReference type="PIRSR" id="PIRSR000138-2"/>
    </source>
</evidence>
<feature type="binding site" evidence="5">
    <location>
        <position position="323"/>
    </location>
    <ligand>
        <name>FMN</name>
        <dbReference type="ChEBI" id="CHEBI:58210"/>
    </ligand>
</feature>
<feature type="binding site" evidence="5">
    <location>
        <position position="142"/>
    </location>
    <ligand>
        <name>FMN</name>
        <dbReference type="ChEBI" id="CHEBI:58210"/>
    </ligand>
</feature>
<feature type="binding site" evidence="5">
    <location>
        <position position="325"/>
    </location>
    <ligand>
        <name>glyoxylate</name>
        <dbReference type="ChEBI" id="CHEBI:36655"/>
    </ligand>
</feature>
<dbReference type="GO" id="GO:0016491">
    <property type="term" value="F:oxidoreductase activity"/>
    <property type="evidence" value="ECO:0007669"/>
    <property type="project" value="UniProtKB-KW"/>
</dbReference>
<feature type="binding site" evidence="5">
    <location>
        <position position="192"/>
    </location>
    <ligand>
        <name>FMN</name>
        <dbReference type="ChEBI" id="CHEBI:58210"/>
    </ligand>
</feature>
<reference evidence="7" key="1">
    <citation type="journal article" date="2021" name="New Phytol.">
        <title>Evolutionary innovations through gain and loss of genes in the ectomycorrhizal Boletales.</title>
        <authorList>
            <person name="Wu G."/>
            <person name="Miyauchi S."/>
            <person name="Morin E."/>
            <person name="Kuo A."/>
            <person name="Drula E."/>
            <person name="Varga T."/>
            <person name="Kohler A."/>
            <person name="Feng B."/>
            <person name="Cao Y."/>
            <person name="Lipzen A."/>
            <person name="Daum C."/>
            <person name="Hundley H."/>
            <person name="Pangilinan J."/>
            <person name="Johnson J."/>
            <person name="Barry K."/>
            <person name="LaButti K."/>
            <person name="Ng V."/>
            <person name="Ahrendt S."/>
            <person name="Min B."/>
            <person name="Choi I.G."/>
            <person name="Park H."/>
            <person name="Plett J.M."/>
            <person name="Magnuson J."/>
            <person name="Spatafora J.W."/>
            <person name="Nagy L.G."/>
            <person name="Henrissat B."/>
            <person name="Grigoriev I.V."/>
            <person name="Yang Z.L."/>
            <person name="Xu J."/>
            <person name="Martin F.M."/>
        </authorList>
    </citation>
    <scope>NUCLEOTIDE SEQUENCE</scope>
    <source>
        <strain evidence="7">KKN 215</strain>
    </source>
</reference>
<proteinExistence type="inferred from homology"/>
<comment type="caution">
    <text evidence="7">The sequence shown here is derived from an EMBL/GenBank/DDBJ whole genome shotgun (WGS) entry which is preliminary data.</text>
</comment>
<organism evidence="7 8">
    <name type="scientific">Cristinia sonorae</name>
    <dbReference type="NCBI Taxonomy" id="1940300"/>
    <lineage>
        <taxon>Eukaryota</taxon>
        <taxon>Fungi</taxon>
        <taxon>Dikarya</taxon>
        <taxon>Basidiomycota</taxon>
        <taxon>Agaricomycotina</taxon>
        <taxon>Agaricomycetes</taxon>
        <taxon>Agaricomycetidae</taxon>
        <taxon>Agaricales</taxon>
        <taxon>Pleurotineae</taxon>
        <taxon>Stephanosporaceae</taxon>
        <taxon>Cristinia</taxon>
    </lineage>
</organism>
<dbReference type="SUPFAM" id="SSF51395">
    <property type="entry name" value="FMN-linked oxidoreductases"/>
    <property type="match status" value="1"/>
</dbReference>
<dbReference type="AlphaFoldDB" id="A0A8K0UFJ0"/>
<keyword evidence="2" id="KW-0560">Oxidoreductase</keyword>
<name>A0A8K0UFJ0_9AGAR</name>
<dbReference type="InterPro" id="IPR013785">
    <property type="entry name" value="Aldolase_TIM"/>
</dbReference>
<feature type="binding site" evidence="5">
    <location>
        <position position="164"/>
    </location>
    <ligand>
        <name>FMN</name>
        <dbReference type="ChEBI" id="CHEBI:58210"/>
    </ligand>
</feature>
<evidence type="ECO:0000313" key="8">
    <source>
        <dbReference type="Proteomes" id="UP000813824"/>
    </source>
</evidence>
<feature type="binding site" evidence="5">
    <location>
        <begin position="386"/>
        <end position="387"/>
    </location>
    <ligand>
        <name>FMN</name>
        <dbReference type="ChEBI" id="CHEBI:58210"/>
    </ligand>
</feature>
<feature type="binding site" evidence="5">
    <location>
        <position position="301"/>
    </location>
    <ligand>
        <name>FMN</name>
        <dbReference type="ChEBI" id="CHEBI:58210"/>
    </ligand>
</feature>
<sequence length="440" mass="48075">MSVEAQTNGVHTNGVYKPWSLYMKEIFTSRTPPGLGSVNAEKLEQDAKEKLKDHPDAFMYVFACAGSGKTGLANRAELERWRIIPRMLRDVTVRNVQTTIFGVKHPSPVFLAPVGVQAIVHQDGESASAAAAAKFGIPYIMSGASSRTIEAVGKANGNGHRWYQMYWPRSDDITVSLLGRAKAAGFNALVLTLDTMLLGWRTHDIDSAYVPFIHGVGAQTGFSDPVFMARHHEPLISDEDIPVFPYDFKEIDRKIRAGDQKLAKWMKLGGEWIAESTPGYFRTWEDLKFVRQHWDGPIVLKGIQSVEDAKLAIEHGMEGIIVSNHGGRQIDGAIPSLYALRLICADPTIKAAQESGKLTVLFDSGIRTGSDIFKAIALGAQAVLVGRPFVFGLACGGQAGVEQVIKSINADLEITLGLSGHKNLNEIRGKADEVLVRLDL</sequence>
<dbReference type="PANTHER" id="PTHR10578">
    <property type="entry name" value="S -2-HYDROXY-ACID OXIDASE-RELATED"/>
    <property type="match status" value="1"/>
</dbReference>
<dbReference type="PROSITE" id="PS00557">
    <property type="entry name" value="FMN_HYDROXY_ACID_DH_1"/>
    <property type="match status" value="1"/>
</dbReference>
<feature type="binding site" evidence="5">
    <location>
        <begin position="363"/>
        <end position="367"/>
    </location>
    <ligand>
        <name>FMN</name>
        <dbReference type="ChEBI" id="CHEBI:58210"/>
    </ligand>
</feature>
<protein>
    <submittedName>
        <fullName evidence="7">Oxidoreductase</fullName>
    </submittedName>
</protein>
<dbReference type="PIRSF" id="PIRSF000138">
    <property type="entry name" value="Al-hdrx_acd_dh"/>
    <property type="match status" value="1"/>
</dbReference>
<feature type="active site" description="Proton acceptor" evidence="4">
    <location>
        <position position="325"/>
    </location>
</feature>
<comment type="cofactor">
    <cofactor evidence="1">
        <name>FMN</name>
        <dbReference type="ChEBI" id="CHEBI:58210"/>
    </cofactor>
</comment>
<keyword evidence="5" id="KW-0288">FMN</keyword>
<dbReference type="InterPro" id="IPR012133">
    <property type="entry name" value="Alpha-hydoxy_acid_DH_FMN"/>
</dbReference>
<dbReference type="PANTHER" id="PTHR10578:SF143">
    <property type="entry name" value="FMN-DEPENDENT ALPHA-HYDROXY ACID DEHYDROGENASE PB1A11.03"/>
    <property type="match status" value="1"/>
</dbReference>
<evidence type="ECO:0000256" key="1">
    <source>
        <dbReference type="ARBA" id="ARBA00001917"/>
    </source>
</evidence>
<evidence type="ECO:0000256" key="3">
    <source>
        <dbReference type="ARBA" id="ARBA00024042"/>
    </source>
</evidence>
<dbReference type="Proteomes" id="UP000813824">
    <property type="component" value="Unassembled WGS sequence"/>
</dbReference>
<dbReference type="Gene3D" id="3.20.20.70">
    <property type="entry name" value="Aldolase class I"/>
    <property type="match status" value="1"/>
</dbReference>
<comment type="similarity">
    <text evidence="3">Belongs to the FMN-dependent alpha-hydroxy acid dehydrogenase family.</text>
</comment>
<accession>A0A8K0UFJ0</accession>